<dbReference type="AlphaFoldDB" id="A0A0J0XUW3"/>
<dbReference type="EMBL" id="KQ087184">
    <property type="protein sequence ID" value="KLT44865.1"/>
    <property type="molecule type" value="Genomic_DNA"/>
</dbReference>
<name>A0A0J0XUW3_9TREE</name>
<proteinExistence type="predicted"/>
<keyword evidence="3" id="KW-1185">Reference proteome</keyword>
<accession>A0A0J0XUW3</accession>
<dbReference type="GeneID" id="28985766"/>
<feature type="compositionally biased region" description="Basic and acidic residues" evidence="1">
    <location>
        <begin position="1"/>
        <end position="11"/>
    </location>
</feature>
<organism evidence="2 3">
    <name type="scientific">Cutaneotrichosporon oleaginosum</name>
    <dbReference type="NCBI Taxonomy" id="879819"/>
    <lineage>
        <taxon>Eukaryota</taxon>
        <taxon>Fungi</taxon>
        <taxon>Dikarya</taxon>
        <taxon>Basidiomycota</taxon>
        <taxon>Agaricomycotina</taxon>
        <taxon>Tremellomycetes</taxon>
        <taxon>Trichosporonales</taxon>
        <taxon>Trichosporonaceae</taxon>
        <taxon>Cutaneotrichosporon</taxon>
    </lineage>
</organism>
<evidence type="ECO:0000313" key="2">
    <source>
        <dbReference type="EMBL" id="KLT44865.1"/>
    </source>
</evidence>
<protein>
    <submittedName>
        <fullName evidence="2">Uncharacterized protein</fullName>
    </submittedName>
</protein>
<evidence type="ECO:0000256" key="1">
    <source>
        <dbReference type="SAM" id="MobiDB-lite"/>
    </source>
</evidence>
<evidence type="ECO:0000313" key="3">
    <source>
        <dbReference type="Proteomes" id="UP000053611"/>
    </source>
</evidence>
<feature type="region of interest" description="Disordered" evidence="1">
    <location>
        <begin position="1"/>
        <end position="27"/>
    </location>
</feature>
<feature type="region of interest" description="Disordered" evidence="1">
    <location>
        <begin position="118"/>
        <end position="191"/>
    </location>
</feature>
<gene>
    <name evidence="2" type="ORF">CC85DRAFT_300101</name>
</gene>
<sequence>MGHFDRDREGQRPMSNGHPPVTSPSAGVHANVVHINGYRYNPAVAAVLEHFADVRAELERAESREDKAAIITMLLDTLPPSLGKAARHHVMRQLSQGISVNIDDLVNYLAKLEMASALATPRQSPTPPPNSFKLSPLRLSPSKRYKPPISAERETGGDYIDFAPSRPHVRNLLLNEDGKARQPNGDASSQE</sequence>
<reference evidence="2 3" key="1">
    <citation type="submission" date="2015-03" db="EMBL/GenBank/DDBJ databases">
        <title>Genomics and transcriptomics of the oil-accumulating basidiomycete yeast T. oleaginosus allow insights into substrate utilization and the diverse evolutionary trajectories of mating systems in fungi.</title>
        <authorList>
            <consortium name="DOE Joint Genome Institute"/>
            <person name="Kourist R."/>
            <person name="Kracht O."/>
            <person name="Bracharz F."/>
            <person name="Lipzen A."/>
            <person name="Nolan M."/>
            <person name="Ohm R."/>
            <person name="Grigoriev I."/>
            <person name="Sun S."/>
            <person name="Heitman J."/>
            <person name="Bruck T."/>
            <person name="Nowrousian M."/>
        </authorList>
    </citation>
    <scope>NUCLEOTIDE SEQUENCE [LARGE SCALE GENOMIC DNA]</scope>
    <source>
        <strain evidence="2 3">IBC0246</strain>
    </source>
</reference>
<dbReference type="RefSeq" id="XP_018281356.1">
    <property type="nucleotide sequence ID" value="XM_018425163.1"/>
</dbReference>
<dbReference type="OrthoDB" id="10635934at2759"/>
<dbReference type="Proteomes" id="UP000053611">
    <property type="component" value="Unassembled WGS sequence"/>
</dbReference>